<dbReference type="EMBL" id="CP018788">
    <property type="protein sequence ID" value="ARQ99402.1"/>
    <property type="molecule type" value="Genomic_DNA"/>
</dbReference>
<evidence type="ECO:0000313" key="2">
    <source>
        <dbReference type="EMBL" id="ARQ99402.1"/>
    </source>
</evidence>
<sequence>MRVDTSAALSAYNAASTQNIGNTKPVDDVALREQTDAFEAFLVKEVLDIALKNENPLFPEDPGDKIYNSMYNDAMSKALSGGFGFSELLYNFLKERA</sequence>
<keyword evidence="3" id="KW-1185">Reference proteome</keyword>
<proteinExistence type="predicted"/>
<keyword evidence="2" id="KW-0969">Cilium</keyword>
<protein>
    <submittedName>
        <fullName evidence="2">Flagellar protein FlgJ</fullName>
    </submittedName>
</protein>
<evidence type="ECO:0000313" key="3">
    <source>
        <dbReference type="Proteomes" id="UP000194309"/>
    </source>
</evidence>
<gene>
    <name evidence="2" type="ORF">CIGN_1134</name>
</gene>
<accession>A0A1X9ST54</accession>
<keyword evidence="2" id="KW-0282">Flagellum</keyword>
<dbReference type="Proteomes" id="UP000194309">
    <property type="component" value="Chromosome"/>
</dbReference>
<reference evidence="2 3" key="1">
    <citation type="journal article" date="2017" name="Genome Biol. Evol.">
        <title>Comparative Genomic Analysis Identifies a Campylobacter Clade Deficient in Selenium Metabolism.</title>
        <authorList>
            <person name="Miller W.G."/>
            <person name="Yee E."/>
            <person name="Lopes B.S."/>
            <person name="Chapman M.H."/>
            <person name="Huynh S."/>
            <person name="Bono J.L."/>
            <person name="Parker C.T."/>
            <person name="Strachan N.J.C."/>
            <person name="Forbes K.J."/>
        </authorList>
    </citation>
    <scope>NUCLEOTIDE SEQUENCE [LARGE SCALE GENOMIC DNA]</scope>
    <source>
        <strain evidence="2 3">NCTC 13003</strain>
    </source>
</reference>
<dbReference type="Pfam" id="PF10135">
    <property type="entry name" value="Rod-binding"/>
    <property type="match status" value="1"/>
</dbReference>
<dbReference type="InterPro" id="IPR019301">
    <property type="entry name" value="Flagellar_prot_FlgJ_N"/>
</dbReference>
<keyword evidence="2" id="KW-0966">Cell projection</keyword>
<dbReference type="AlphaFoldDB" id="A0A1X9ST54"/>
<dbReference type="STRING" id="1660064.CIGN_1134"/>
<name>A0A1X9ST54_9BACT</name>
<dbReference type="PIRSF" id="PIRSF007248">
    <property type="entry name" value="UCP007248"/>
    <property type="match status" value="1"/>
</dbReference>
<dbReference type="InterPro" id="IPR016511">
    <property type="entry name" value="UCP007248"/>
</dbReference>
<feature type="domain" description="Flagellar protein FlgJ N-terminal" evidence="1">
    <location>
        <begin position="54"/>
        <end position="91"/>
    </location>
</feature>
<dbReference type="KEGG" id="cdev:CIGN_1134"/>
<organism evidence="2 3">
    <name type="scientific">Campylobacter devanensis</name>
    <dbReference type="NCBI Taxonomy" id="3161138"/>
    <lineage>
        <taxon>Bacteria</taxon>
        <taxon>Pseudomonadati</taxon>
        <taxon>Campylobacterota</taxon>
        <taxon>Epsilonproteobacteria</taxon>
        <taxon>Campylobacterales</taxon>
        <taxon>Campylobacteraceae</taxon>
        <taxon>Campylobacter</taxon>
    </lineage>
</organism>
<evidence type="ECO:0000259" key="1">
    <source>
        <dbReference type="Pfam" id="PF10135"/>
    </source>
</evidence>